<evidence type="ECO:0000313" key="4">
    <source>
        <dbReference type="Proteomes" id="UP000181686"/>
    </source>
</evidence>
<dbReference type="EMBL" id="MDGK01000041">
    <property type="protein sequence ID" value="OIN07518.1"/>
    <property type="molecule type" value="Genomic_DNA"/>
</dbReference>
<evidence type="ECO:0000313" key="2">
    <source>
        <dbReference type="EMBL" id="OIN07518.1"/>
    </source>
</evidence>
<evidence type="ECO:0000313" key="5">
    <source>
        <dbReference type="Proteomes" id="UP000182654"/>
    </source>
</evidence>
<gene>
    <name evidence="2" type="ORF">BFN10_16965</name>
    <name evidence="3" type="ORF">SAMN04490184_0137</name>
</gene>
<protein>
    <recommendedName>
        <fullName evidence="1">Dermonecrotic toxin N-terminal domain-containing protein</fullName>
    </recommendedName>
</protein>
<proteinExistence type="predicted"/>
<feature type="domain" description="Dermonecrotic toxin N-terminal" evidence="1">
    <location>
        <begin position="380"/>
        <end position="617"/>
    </location>
</feature>
<dbReference type="InterPro" id="IPR046673">
    <property type="entry name" value="ToxA_N"/>
</dbReference>
<dbReference type="Proteomes" id="UP000182654">
    <property type="component" value="Chromosome I"/>
</dbReference>
<organism evidence="2 4">
    <name type="scientific">Pseudomonas extremorientalis</name>
    <dbReference type="NCBI Taxonomy" id="169669"/>
    <lineage>
        <taxon>Bacteria</taxon>
        <taxon>Pseudomonadati</taxon>
        <taxon>Pseudomonadota</taxon>
        <taxon>Gammaproteobacteria</taxon>
        <taxon>Pseudomonadales</taxon>
        <taxon>Pseudomonadaceae</taxon>
        <taxon>Pseudomonas</taxon>
    </lineage>
</organism>
<evidence type="ECO:0000259" key="1">
    <source>
        <dbReference type="Pfam" id="PF20178"/>
    </source>
</evidence>
<dbReference type="RefSeq" id="WP_071490647.1">
    <property type="nucleotide sequence ID" value="NZ_CP117459.1"/>
</dbReference>
<name>A0A1H0I7C7_9PSED</name>
<dbReference type="EMBL" id="LT629708">
    <property type="protein sequence ID" value="SDO27265.1"/>
    <property type="molecule type" value="Genomic_DNA"/>
</dbReference>
<accession>A0A1H0I7C7</accession>
<keyword evidence="5" id="KW-1185">Reference proteome</keyword>
<dbReference type="Proteomes" id="UP000181686">
    <property type="component" value="Unassembled WGS sequence"/>
</dbReference>
<dbReference type="Pfam" id="PF20178">
    <property type="entry name" value="ToxA_N"/>
    <property type="match status" value="1"/>
</dbReference>
<evidence type="ECO:0000313" key="3">
    <source>
        <dbReference type="EMBL" id="SDO27265.1"/>
    </source>
</evidence>
<reference evidence="3 5" key="2">
    <citation type="submission" date="2016-10" db="EMBL/GenBank/DDBJ databases">
        <authorList>
            <person name="Varghese N."/>
            <person name="Submissions S."/>
        </authorList>
    </citation>
    <scope>NUCLEOTIDE SEQUENCE [LARGE SCALE GENOMIC DNA]</scope>
    <source>
        <strain evidence="3 5">BS2774</strain>
    </source>
</reference>
<sequence>MVALSTPPFRERCAELAQNILQHFADPPSLREVALRVVQHSLGVQYPWLPINHTEPILLRPVYRYDNGSYTIERHDAQNLPDALIEWCATGRFVDFAQDHSIARDAAGLPLPLSVDIRHVERMLNQQGPVLLERYQEALVDYWLSPGDDQTIRYLWLADTLRNALLDVAIHSSLTGHQFDTVINLVSRSLPTSRFQPVDGHAYIIDQWGERGATNLEMLRGLVLVKQYGERTSVLLFTLSRGIQRFDSLAQLGDWLVNLMSKINPGHSMQWRLYQPAGNIFQSFSLTFLAKQLVDIKAVLPLVRSIPKIPKPQNVLARAVEVITHDFDSAPIGSRLMQRLYDALPGWLLQAPVDLQWQMSRYAIDLAKRIRQPDWRPFDEGVPSLLDYARQALSAQLAEDYPDRPVIDPDRIKVMIELDERDLHAQPGLLWQLPPLYTHGTWTLSEFSWLALTELDPSRVTLTTAPGHPAVWLTPSDAISLVGRADIRGGYGRLITEKFKDNPSEVLWRKARFTEQLRLQVPMLALEYHLKYPQAFSRKAYVSVAAIFQPRTAFTESVVLRPLAFKPAVSEAPDEVRNMFIIGPRSLGEGPQILYRPMCAVKFIEFATGDALLAAIASPGQLQFQVLAWLPESARSRYLVPDLTAPSLAAFQRVDFNRSLWSVEGVTLADMDVKGDYLTALFESSVETVLSVTELSTSSELDAFWGWIKWLLGVGLLLLLTFYGGPAGRALGWLFLVWSVVQDLSSIGDKDSEDKVSSVADLLLNIGLLLLSRGRLSTKVAGRSKADDLLDLAQGADLEQSIEMSWSEPPEYLSEGGQTSRMQTPTVQLPTVRSAQELVRGDPGLEQLWSGLYRRLSVIRLAELALYKVRVPPFAERISTGKQRGLFRAGGSLYVSIDGDMFKVEEHDGITRVVNDDLANRLGPQVVSDAEGDWSFSPETAVPHDFQEALDLEKQRLAQLKSDEQRRKTLDEEYDKLVLQFADLSFPDSATLQALNVRTAEPGIRELIEDELARADATLWCSTALMEALTRRRQLKLVREYSALYNRFSAGAVKARRNRALLLASKRALLLHEDQLNAEAFDAQSLSVVVLDAKTWRGFAAKLPDYATLQLNAIEACRDAELQFEEMKRTGKVVDTAVTALDTADWAGRRMSMMWRELHLRTLALQCFDGRVTVARDATLNLIQEVSTLCSMKLLSYRELYTTGGFNLDQKLRVANDVLDALVLAYHRLAYQLSPFPMYVVPRALGRFRAYVKELQLSVEEELIDLYRQYEEASLEAISGTVRNSAKMLIDEVAEGAVIGNRRSPALPDAKQEYLDLLEPFDDRRAFTFKRLGTKEAPVWTMQPNVQPQAESVDVAESLAVIGGEAQRLWRDARRQYGLISELESMPRISARRARSEWINAIKRMSQQRDLLIDALKVPVASPKHQDLLAFFKHTPGELYDEILQFMEQASAVRDRMILRYSPTSEGLLQISHKSKKVDVLELPSVRPLVREFVVNETSTGRPLWLARFHYRTQDARNIGYHFIRGHLKRYAQRNIGYQKMKDHASNRELLINALRSNIDHEVAETVFFTEDVSSTVR</sequence>
<reference evidence="2 4" key="1">
    <citation type="submission" date="2016-08" db="EMBL/GenBank/DDBJ databases">
        <title>Draft genome sequence of the type strain of Pseudomonas extremorientalis LMG 19695T isolated from drinking water reservoir.</title>
        <authorList>
            <person name="Tambong J.T."/>
        </authorList>
    </citation>
    <scope>NUCLEOTIDE SEQUENCE [LARGE SCALE GENOMIC DNA]</scope>
    <source>
        <strain evidence="2 4">LMG 19695</strain>
    </source>
</reference>